<dbReference type="AlphaFoldDB" id="A0AAD3HQP6"/>
<evidence type="ECO:0000259" key="1">
    <source>
        <dbReference type="Pfam" id="PF12499"/>
    </source>
</evidence>
<name>A0AAD3HQP6_9CHLO</name>
<evidence type="ECO:0000313" key="3">
    <source>
        <dbReference type="Proteomes" id="UP001054857"/>
    </source>
</evidence>
<feature type="domain" description="Pherophorin" evidence="1">
    <location>
        <begin position="182"/>
        <end position="322"/>
    </location>
</feature>
<organism evidence="2 3">
    <name type="scientific">Astrephomene gubernaculifera</name>
    <dbReference type="NCBI Taxonomy" id="47775"/>
    <lineage>
        <taxon>Eukaryota</taxon>
        <taxon>Viridiplantae</taxon>
        <taxon>Chlorophyta</taxon>
        <taxon>core chlorophytes</taxon>
        <taxon>Chlorophyceae</taxon>
        <taxon>CS clade</taxon>
        <taxon>Chlamydomonadales</taxon>
        <taxon>Astrephomenaceae</taxon>
        <taxon>Astrephomene</taxon>
    </lineage>
</organism>
<comment type="caution">
    <text evidence="2">The sequence shown here is derived from an EMBL/GenBank/DDBJ whole genome shotgun (WGS) entry which is preliminary data.</text>
</comment>
<dbReference type="Pfam" id="PF12499">
    <property type="entry name" value="DUF3707"/>
    <property type="match status" value="1"/>
</dbReference>
<accession>A0AAD3HQP6</accession>
<proteinExistence type="predicted"/>
<sequence length="326" mass="34392">PPSPPAPSPCNVCVTITINPPTDFSGNPYSFGPNVSCSALSSLITNGLTTTAADYGVVISTPFTMKSCSTAYDPIAQPRVTPTMQVCGGFYSAVESQKLQLDVGELLKGWVQFVVGSAQCPAYLDGYIVDGFVQPDDGSSCLVGEYVNSCSSKAFPLPPPPPSPPTAPATPPPPFSFVQTHICPQSNANVPYILSPIQVSKGRDLQGNAATVMCTSVVTQTCDPSASCCDMDFSKVELLLNTGCKGDLRRTTINGKDVSTSWQTYTGFTALKFTNLLTLLSNPTDATICWYIRNGACSTPSAFCYNGSCQADVFSSDNKCCPANLI</sequence>
<keyword evidence="3" id="KW-1185">Reference proteome</keyword>
<dbReference type="Proteomes" id="UP001054857">
    <property type="component" value="Unassembled WGS sequence"/>
</dbReference>
<reference evidence="2 3" key="1">
    <citation type="journal article" date="2021" name="Sci. Rep.">
        <title>Genome sequencing of the multicellular alga Astrephomene provides insights into convergent evolution of germ-soma differentiation.</title>
        <authorList>
            <person name="Yamashita S."/>
            <person name="Yamamoto K."/>
            <person name="Matsuzaki R."/>
            <person name="Suzuki S."/>
            <person name="Yamaguchi H."/>
            <person name="Hirooka S."/>
            <person name="Minakuchi Y."/>
            <person name="Miyagishima S."/>
            <person name="Kawachi M."/>
            <person name="Toyoda A."/>
            <person name="Nozaki H."/>
        </authorList>
    </citation>
    <scope>NUCLEOTIDE SEQUENCE [LARGE SCALE GENOMIC DNA]</scope>
    <source>
        <strain evidence="2 3">NIES-4017</strain>
    </source>
</reference>
<dbReference type="EMBL" id="BMAR01000030">
    <property type="protein sequence ID" value="GFR49416.1"/>
    <property type="molecule type" value="Genomic_DNA"/>
</dbReference>
<evidence type="ECO:0000313" key="2">
    <source>
        <dbReference type="EMBL" id="GFR49416.1"/>
    </source>
</evidence>
<gene>
    <name evidence="2" type="ORF">Agub_g11471</name>
</gene>
<protein>
    <recommendedName>
        <fullName evidence="1">Pherophorin domain-containing protein</fullName>
    </recommendedName>
</protein>
<feature type="non-terminal residue" evidence="2">
    <location>
        <position position="326"/>
    </location>
</feature>
<dbReference type="InterPro" id="IPR024616">
    <property type="entry name" value="Pherophorin"/>
</dbReference>